<dbReference type="PANTHER" id="PTHR22930">
    <property type="match status" value="1"/>
</dbReference>
<dbReference type="EMBL" id="VSWD01000008">
    <property type="protein sequence ID" value="KAK3095416.1"/>
    <property type="molecule type" value="Genomic_DNA"/>
</dbReference>
<dbReference type="InterPro" id="IPR027806">
    <property type="entry name" value="HARBI1_dom"/>
</dbReference>
<dbReference type="Proteomes" id="UP001186944">
    <property type="component" value="Unassembled WGS sequence"/>
</dbReference>
<evidence type="ECO:0000313" key="16">
    <source>
        <dbReference type="Proteomes" id="UP001186944"/>
    </source>
</evidence>
<evidence type="ECO:0000256" key="13">
    <source>
        <dbReference type="SAM" id="MobiDB-lite"/>
    </source>
</evidence>
<evidence type="ECO:0000256" key="3">
    <source>
        <dbReference type="ARBA" id="ARBA00004496"/>
    </source>
</evidence>
<comment type="similarity">
    <text evidence="4">Belongs to the HARBI1 family.</text>
</comment>
<keyword evidence="6" id="KW-0963">Cytoplasm</keyword>
<name>A0AA89BUU7_PINIB</name>
<comment type="subcellular location">
    <subcellularLocation>
        <location evidence="3">Cytoplasm</location>
    </subcellularLocation>
    <subcellularLocation>
        <location evidence="2">Nucleus</location>
    </subcellularLocation>
</comment>
<evidence type="ECO:0000256" key="2">
    <source>
        <dbReference type="ARBA" id="ARBA00004123"/>
    </source>
</evidence>
<dbReference type="GO" id="GO:0004518">
    <property type="term" value="F:nuclease activity"/>
    <property type="evidence" value="ECO:0007669"/>
    <property type="project" value="UniProtKB-KW"/>
</dbReference>
<comment type="cofactor">
    <cofactor evidence="1">
        <name>a divalent metal cation</name>
        <dbReference type="ChEBI" id="CHEBI:60240"/>
    </cofactor>
</comment>
<evidence type="ECO:0000256" key="5">
    <source>
        <dbReference type="ARBA" id="ARBA00015519"/>
    </source>
</evidence>
<proteinExistence type="inferred from homology"/>
<comment type="caution">
    <text evidence="15">The sequence shown here is derived from an EMBL/GenBank/DDBJ whole genome shotgun (WGS) entry which is preliminary data.</text>
</comment>
<reference evidence="15" key="1">
    <citation type="submission" date="2019-08" db="EMBL/GenBank/DDBJ databases">
        <title>The improved chromosome-level genome for the pearl oyster Pinctada fucata martensii using PacBio sequencing and Hi-C.</title>
        <authorList>
            <person name="Zheng Z."/>
        </authorList>
    </citation>
    <scope>NUCLEOTIDE SEQUENCE</scope>
    <source>
        <strain evidence="15">ZZ-2019</strain>
        <tissue evidence="15">Adductor muscle</tissue>
    </source>
</reference>
<keyword evidence="8" id="KW-0479">Metal-binding</keyword>
<evidence type="ECO:0000256" key="8">
    <source>
        <dbReference type="ARBA" id="ARBA00022723"/>
    </source>
</evidence>
<organism evidence="15 16">
    <name type="scientific">Pinctada imbricata</name>
    <name type="common">Atlantic pearl-oyster</name>
    <name type="synonym">Pinctada martensii</name>
    <dbReference type="NCBI Taxonomy" id="66713"/>
    <lineage>
        <taxon>Eukaryota</taxon>
        <taxon>Metazoa</taxon>
        <taxon>Spiralia</taxon>
        <taxon>Lophotrochozoa</taxon>
        <taxon>Mollusca</taxon>
        <taxon>Bivalvia</taxon>
        <taxon>Autobranchia</taxon>
        <taxon>Pteriomorphia</taxon>
        <taxon>Pterioida</taxon>
        <taxon>Pterioidea</taxon>
        <taxon>Pteriidae</taxon>
        <taxon>Pinctada</taxon>
    </lineage>
</organism>
<evidence type="ECO:0000313" key="15">
    <source>
        <dbReference type="EMBL" id="KAK3095416.1"/>
    </source>
</evidence>
<sequence>MAYRLLFDINFGNRRRKERVYREFDVCFDEGEYKERYRFSKETVDCIIDLLEPYLCRPTLRSHSLSSRSQVEMPLRFYATGDKMRTIGDTLGYHVSSVSRSVRDVSDALTEVASEYIKWPDNLEKRTIKRGFFDIAGFPGVIGAVDGTHVRIIGPSEHENVYVNRKGFHSLNIQGICDHQGRFRNIVAKWPGSNHDSFIFRESDLGAFLEARHRGIDVDGVLLGDNGYACSRYLVTPFLRPASEREEMLEGDDDDDDDDFSSHGGSAPTCGNDNTRQFIVDNYF</sequence>
<dbReference type="Pfam" id="PF13359">
    <property type="entry name" value="DDE_Tnp_4"/>
    <property type="match status" value="1"/>
</dbReference>
<dbReference type="InterPro" id="IPR045249">
    <property type="entry name" value="HARBI1-like"/>
</dbReference>
<gene>
    <name evidence="15" type="ORF">FSP39_014413</name>
</gene>
<dbReference type="GO" id="GO:0016787">
    <property type="term" value="F:hydrolase activity"/>
    <property type="evidence" value="ECO:0007669"/>
    <property type="project" value="UniProtKB-KW"/>
</dbReference>
<keyword evidence="10" id="KW-0539">Nucleus</keyword>
<dbReference type="GO" id="GO:0005634">
    <property type="term" value="C:nucleus"/>
    <property type="evidence" value="ECO:0007669"/>
    <property type="project" value="UniProtKB-SubCell"/>
</dbReference>
<evidence type="ECO:0000256" key="4">
    <source>
        <dbReference type="ARBA" id="ARBA00006958"/>
    </source>
</evidence>
<feature type="region of interest" description="Disordered" evidence="13">
    <location>
        <begin position="246"/>
        <end position="274"/>
    </location>
</feature>
<dbReference type="GO" id="GO:0005737">
    <property type="term" value="C:cytoplasm"/>
    <property type="evidence" value="ECO:0007669"/>
    <property type="project" value="UniProtKB-SubCell"/>
</dbReference>
<dbReference type="InterPro" id="IPR026103">
    <property type="entry name" value="HARBI1_animal"/>
</dbReference>
<dbReference type="GO" id="GO:0046872">
    <property type="term" value="F:metal ion binding"/>
    <property type="evidence" value="ECO:0007669"/>
    <property type="project" value="UniProtKB-KW"/>
</dbReference>
<evidence type="ECO:0000256" key="10">
    <source>
        <dbReference type="ARBA" id="ARBA00023242"/>
    </source>
</evidence>
<accession>A0AA89BUU7</accession>
<evidence type="ECO:0000259" key="14">
    <source>
        <dbReference type="Pfam" id="PF13359"/>
    </source>
</evidence>
<keyword evidence="7" id="KW-0540">Nuclease</keyword>
<dbReference type="PANTHER" id="PTHR22930:SF286">
    <property type="entry name" value="NUCLEASE HARBI1"/>
    <property type="match status" value="1"/>
</dbReference>
<comment type="function">
    <text evidence="12">Transposase-derived protein that may have nuclease activity. Does not have transposase activity.</text>
</comment>
<evidence type="ECO:0000256" key="1">
    <source>
        <dbReference type="ARBA" id="ARBA00001968"/>
    </source>
</evidence>
<keyword evidence="9" id="KW-0378">Hydrolase</keyword>
<feature type="domain" description="DDE Tnp4" evidence="14">
    <location>
        <begin position="145"/>
        <end position="251"/>
    </location>
</feature>
<evidence type="ECO:0000256" key="9">
    <source>
        <dbReference type="ARBA" id="ARBA00022801"/>
    </source>
</evidence>
<dbReference type="AlphaFoldDB" id="A0AA89BUU7"/>
<feature type="compositionally biased region" description="Acidic residues" evidence="13">
    <location>
        <begin position="249"/>
        <end position="259"/>
    </location>
</feature>
<evidence type="ECO:0000256" key="12">
    <source>
        <dbReference type="ARBA" id="ARBA00045850"/>
    </source>
</evidence>
<evidence type="ECO:0000256" key="7">
    <source>
        <dbReference type="ARBA" id="ARBA00022722"/>
    </source>
</evidence>
<dbReference type="PRINTS" id="PR02086">
    <property type="entry name" value="PUTNUCHARBI1"/>
</dbReference>
<protein>
    <recommendedName>
        <fullName evidence="5">Putative nuclease HARBI1</fullName>
    </recommendedName>
    <alternativeName>
        <fullName evidence="11">Harbinger transposase-derived nuclease</fullName>
    </alternativeName>
</protein>
<keyword evidence="16" id="KW-1185">Reference proteome</keyword>
<evidence type="ECO:0000256" key="11">
    <source>
        <dbReference type="ARBA" id="ARBA00030126"/>
    </source>
</evidence>
<evidence type="ECO:0000256" key="6">
    <source>
        <dbReference type="ARBA" id="ARBA00022490"/>
    </source>
</evidence>